<evidence type="ECO:0000313" key="2">
    <source>
        <dbReference type="EMBL" id="KZV30548.1"/>
    </source>
</evidence>
<proteinExistence type="predicted"/>
<dbReference type="EMBL" id="KV008237">
    <property type="protein sequence ID" value="KZV30548.1"/>
    <property type="molecule type" value="Genomic_DNA"/>
</dbReference>
<name>A0A2Z7B9D8_9LAMI</name>
<evidence type="ECO:0000256" key="1">
    <source>
        <dbReference type="SAM" id="Coils"/>
    </source>
</evidence>
<feature type="coiled-coil region" evidence="1">
    <location>
        <begin position="306"/>
        <end position="432"/>
    </location>
</feature>
<dbReference type="PANTHER" id="PTHR31071:SF16">
    <property type="entry name" value="MYB-LIKE PROTEIN Z ISOFORM X1"/>
    <property type="match status" value="1"/>
</dbReference>
<dbReference type="PANTHER" id="PTHR31071">
    <property type="entry name" value="GB|AAF24581.1"/>
    <property type="match status" value="1"/>
</dbReference>
<accession>A0A2Z7B9D8</accession>
<gene>
    <name evidence="2" type="ORF">F511_05698</name>
</gene>
<protein>
    <submittedName>
        <fullName evidence="2">Uncharacterized protein</fullName>
    </submittedName>
</protein>
<reference evidence="2 3" key="1">
    <citation type="journal article" date="2015" name="Proc. Natl. Acad. Sci. U.S.A.">
        <title>The resurrection genome of Boea hygrometrica: A blueprint for survival of dehydration.</title>
        <authorList>
            <person name="Xiao L."/>
            <person name="Yang G."/>
            <person name="Zhang L."/>
            <person name="Yang X."/>
            <person name="Zhao S."/>
            <person name="Ji Z."/>
            <person name="Zhou Q."/>
            <person name="Hu M."/>
            <person name="Wang Y."/>
            <person name="Chen M."/>
            <person name="Xu Y."/>
            <person name="Jin H."/>
            <person name="Xiao X."/>
            <person name="Hu G."/>
            <person name="Bao F."/>
            <person name="Hu Y."/>
            <person name="Wan P."/>
            <person name="Li L."/>
            <person name="Deng X."/>
            <person name="Kuang T."/>
            <person name="Xiang C."/>
            <person name="Zhu J.K."/>
            <person name="Oliver M.J."/>
            <person name="He Y."/>
        </authorList>
    </citation>
    <scope>NUCLEOTIDE SEQUENCE [LARGE SCALE GENOMIC DNA]</scope>
    <source>
        <strain evidence="3">cv. XS01</strain>
    </source>
</reference>
<dbReference type="AlphaFoldDB" id="A0A2Z7B9D8"/>
<dbReference type="InterPro" id="IPR043424">
    <property type="entry name" value="BLT-like"/>
</dbReference>
<dbReference type="Proteomes" id="UP000250235">
    <property type="component" value="Unassembled WGS sequence"/>
</dbReference>
<sequence length="442" mass="50743">MMGKHLNVDIRIGGRKCKVRKRGCSSSSSSSLVKNYKLKRAFLVGKRVGSSTPIPLWKMNGSKSPCLEFDNGFKYVAAKGGENAKDFSVSARKLAATLWEINGLLPPRTKREDIEDKISEVGIVRKERIFEPTKNSMAVALSDQFQGPVSEGMDPWKECRHRNRASSGSQKLLLGRANSFSDCLVEVDPKQTPYKHLNGSKTHLKDVYNGLATSRELLKLLSRICRLDQRNSTSFSLVSALKLELDRTCAHFSRYILEQRTNQVDVDNMLKNFLEENAVWKNKEQDKIQSAVTSLSGELKMEKRLRKQTERMNKKLGKELAETKASLSRATKDLERERRTCEIMEQVCDELARGIGEDKAEVEELKRESAKVRKEVEKEREMLQLADVLREERVQMKLLEAKYQFEEKNAVVDKLRDELELFLKSKNREEQEDYGSPRYRKN</sequence>
<keyword evidence="3" id="KW-1185">Reference proteome</keyword>
<evidence type="ECO:0000313" key="3">
    <source>
        <dbReference type="Proteomes" id="UP000250235"/>
    </source>
</evidence>
<organism evidence="2 3">
    <name type="scientific">Dorcoceras hygrometricum</name>
    <dbReference type="NCBI Taxonomy" id="472368"/>
    <lineage>
        <taxon>Eukaryota</taxon>
        <taxon>Viridiplantae</taxon>
        <taxon>Streptophyta</taxon>
        <taxon>Embryophyta</taxon>
        <taxon>Tracheophyta</taxon>
        <taxon>Spermatophyta</taxon>
        <taxon>Magnoliopsida</taxon>
        <taxon>eudicotyledons</taxon>
        <taxon>Gunneridae</taxon>
        <taxon>Pentapetalae</taxon>
        <taxon>asterids</taxon>
        <taxon>lamiids</taxon>
        <taxon>Lamiales</taxon>
        <taxon>Gesneriaceae</taxon>
        <taxon>Didymocarpoideae</taxon>
        <taxon>Trichosporeae</taxon>
        <taxon>Loxocarpinae</taxon>
        <taxon>Dorcoceras</taxon>
    </lineage>
</organism>
<dbReference type="OrthoDB" id="691984at2759"/>
<keyword evidence="1" id="KW-0175">Coiled coil</keyword>